<dbReference type="RefSeq" id="WP_192107155.1">
    <property type="nucleotide sequence ID" value="NZ_JACYXJ010000001.1"/>
</dbReference>
<keyword evidence="8" id="KW-0175">Coiled coil</keyword>
<keyword evidence="3 7" id="KW-0694">RNA-binding</keyword>
<evidence type="ECO:0000256" key="1">
    <source>
        <dbReference type="ARBA" id="ARBA00010605"/>
    </source>
</evidence>
<reference evidence="11 12" key="1">
    <citation type="submission" date="2020-09" db="EMBL/GenBank/DDBJ databases">
        <title>The genome sequence of type strain Labrenzia polysiphoniae KACC 19711.</title>
        <authorList>
            <person name="Liu Y."/>
        </authorList>
    </citation>
    <scope>NUCLEOTIDE SEQUENCE [LARGE SCALE GENOMIC DNA]</scope>
    <source>
        <strain evidence="11 12">KACC 19711</strain>
    </source>
</reference>
<keyword evidence="5 7" id="KW-0687">Ribonucleoprotein</keyword>
<organism evidence="11 12">
    <name type="scientific">Roseibium polysiphoniae</name>
    <dbReference type="NCBI Taxonomy" id="2571221"/>
    <lineage>
        <taxon>Bacteria</taxon>
        <taxon>Pseudomonadati</taxon>
        <taxon>Pseudomonadota</taxon>
        <taxon>Alphaproteobacteria</taxon>
        <taxon>Hyphomicrobiales</taxon>
        <taxon>Stappiaceae</taxon>
        <taxon>Roseibium</taxon>
    </lineage>
</organism>
<dbReference type="InterPro" id="IPR036791">
    <property type="entry name" value="Ribosomal_bL9_C_sf"/>
</dbReference>
<dbReference type="InterPro" id="IPR020594">
    <property type="entry name" value="Ribosomal_bL9_bac/chp"/>
</dbReference>
<sequence length="197" mass="21498">MQVILLERIAKLGQMGDTVRVRDGYARNFLLPQGKALRANKANMAKFEGQRAQLEARNLERREEASAVAAKLDGESQVMIRSAGETGQLYGSVSKRDIAEGLTAAGFSVARSQVELNTPIKTIGLHNVLVALHPEVEVTVVINVARSEDEANRQAAGEDLTAPEQDIFEFEEDEEDETEGEGEEGEASEEVAEEEEA</sequence>
<evidence type="ECO:0000256" key="6">
    <source>
        <dbReference type="ARBA" id="ARBA00035292"/>
    </source>
</evidence>
<dbReference type="InterPro" id="IPR020070">
    <property type="entry name" value="Ribosomal_bL9_N"/>
</dbReference>
<comment type="function">
    <text evidence="7">Binds to the 23S rRNA.</text>
</comment>
<evidence type="ECO:0000256" key="2">
    <source>
        <dbReference type="ARBA" id="ARBA00022730"/>
    </source>
</evidence>
<dbReference type="Gene3D" id="3.40.5.10">
    <property type="entry name" value="Ribosomal protein L9, N-terminal domain"/>
    <property type="match status" value="1"/>
</dbReference>
<dbReference type="InterPro" id="IPR009027">
    <property type="entry name" value="Ribosomal_bL9/RNase_H1_N"/>
</dbReference>
<dbReference type="InterPro" id="IPR000244">
    <property type="entry name" value="Ribosomal_bL9"/>
</dbReference>
<evidence type="ECO:0000256" key="4">
    <source>
        <dbReference type="ARBA" id="ARBA00022980"/>
    </source>
</evidence>
<dbReference type="Gene3D" id="3.10.430.100">
    <property type="entry name" value="Ribosomal protein L9, C-terminal domain"/>
    <property type="match status" value="1"/>
</dbReference>
<evidence type="ECO:0000256" key="9">
    <source>
        <dbReference type="SAM" id="MobiDB-lite"/>
    </source>
</evidence>
<dbReference type="EMBL" id="JACYXJ010000001">
    <property type="protein sequence ID" value="MBD8875257.1"/>
    <property type="molecule type" value="Genomic_DNA"/>
</dbReference>
<feature type="coiled-coil region" evidence="8">
    <location>
        <begin position="37"/>
        <end position="64"/>
    </location>
</feature>
<feature type="compositionally biased region" description="Acidic residues" evidence="9">
    <location>
        <begin position="166"/>
        <end position="197"/>
    </location>
</feature>
<comment type="caution">
    <text evidence="11">The sequence shown here is derived from an EMBL/GenBank/DDBJ whole genome shotgun (WGS) entry which is preliminary data.</text>
</comment>
<dbReference type="SUPFAM" id="SSF55658">
    <property type="entry name" value="L9 N-domain-like"/>
    <property type="match status" value="1"/>
</dbReference>
<dbReference type="PROSITE" id="PS00651">
    <property type="entry name" value="RIBOSOMAL_L9"/>
    <property type="match status" value="1"/>
</dbReference>
<dbReference type="InterPro" id="IPR036935">
    <property type="entry name" value="Ribosomal_bL9_N_sf"/>
</dbReference>
<dbReference type="Proteomes" id="UP000615687">
    <property type="component" value="Unassembled WGS sequence"/>
</dbReference>
<accession>A0ABR9C8K2</accession>
<keyword evidence="12" id="KW-1185">Reference proteome</keyword>
<evidence type="ECO:0000313" key="12">
    <source>
        <dbReference type="Proteomes" id="UP000615687"/>
    </source>
</evidence>
<gene>
    <name evidence="7 11" type="primary">rplI</name>
    <name evidence="11" type="ORF">IG617_03045</name>
</gene>
<dbReference type="Pfam" id="PF01281">
    <property type="entry name" value="Ribosomal_L9_N"/>
    <property type="match status" value="1"/>
</dbReference>
<dbReference type="HAMAP" id="MF_00503">
    <property type="entry name" value="Ribosomal_bL9"/>
    <property type="match status" value="1"/>
</dbReference>
<dbReference type="GO" id="GO:0005840">
    <property type="term" value="C:ribosome"/>
    <property type="evidence" value="ECO:0007669"/>
    <property type="project" value="UniProtKB-KW"/>
</dbReference>
<keyword evidence="4 7" id="KW-0689">Ribosomal protein</keyword>
<name>A0ABR9C8K2_9HYPH</name>
<evidence type="ECO:0000256" key="3">
    <source>
        <dbReference type="ARBA" id="ARBA00022884"/>
    </source>
</evidence>
<dbReference type="Pfam" id="PF03948">
    <property type="entry name" value="Ribosomal_L9_C"/>
    <property type="match status" value="1"/>
</dbReference>
<feature type="domain" description="Ribosomal protein L9" evidence="10">
    <location>
        <begin position="13"/>
        <end position="40"/>
    </location>
</feature>
<dbReference type="NCBIfam" id="TIGR00158">
    <property type="entry name" value="L9"/>
    <property type="match status" value="1"/>
</dbReference>
<dbReference type="SUPFAM" id="SSF55653">
    <property type="entry name" value="Ribosomal protein L9 C-domain"/>
    <property type="match status" value="1"/>
</dbReference>
<evidence type="ECO:0000256" key="5">
    <source>
        <dbReference type="ARBA" id="ARBA00023274"/>
    </source>
</evidence>
<protein>
    <recommendedName>
        <fullName evidence="6 7">Large ribosomal subunit protein bL9</fullName>
    </recommendedName>
</protein>
<evidence type="ECO:0000256" key="7">
    <source>
        <dbReference type="HAMAP-Rule" id="MF_00503"/>
    </source>
</evidence>
<dbReference type="InterPro" id="IPR020069">
    <property type="entry name" value="Ribosomal_bL9_C"/>
</dbReference>
<keyword evidence="2 7" id="KW-0699">rRNA-binding</keyword>
<proteinExistence type="inferred from homology"/>
<comment type="similarity">
    <text evidence="1 7">Belongs to the bacterial ribosomal protein bL9 family.</text>
</comment>
<evidence type="ECO:0000259" key="10">
    <source>
        <dbReference type="PROSITE" id="PS00651"/>
    </source>
</evidence>
<evidence type="ECO:0000256" key="8">
    <source>
        <dbReference type="SAM" id="Coils"/>
    </source>
</evidence>
<feature type="region of interest" description="Disordered" evidence="9">
    <location>
        <begin position="151"/>
        <end position="197"/>
    </location>
</feature>
<evidence type="ECO:0000313" key="11">
    <source>
        <dbReference type="EMBL" id="MBD8875257.1"/>
    </source>
</evidence>
<dbReference type="PANTHER" id="PTHR21368">
    <property type="entry name" value="50S RIBOSOMAL PROTEIN L9"/>
    <property type="match status" value="1"/>
</dbReference>